<sequence length="149" mass="16813">MHQAKIERNSVVIFGAYGVDPGVKNKKLEYVKRVTAVSGDRITYRANGTLTVNGKRVSQSYISKNQQTAGTLDIIGVKSFTLASLSKFENWPKFRGATQVPKGYYFVLGDNRIVSNDSRYYGFVPKNKIYGVVKTPFWNKNHKLVNDQN</sequence>
<dbReference type="GO" id="GO:0005886">
    <property type="term" value="C:plasma membrane"/>
    <property type="evidence" value="ECO:0007669"/>
    <property type="project" value="UniProtKB-SubCell"/>
</dbReference>
<dbReference type="GO" id="GO:0004252">
    <property type="term" value="F:serine-type endopeptidase activity"/>
    <property type="evidence" value="ECO:0007669"/>
    <property type="project" value="InterPro"/>
</dbReference>
<dbReference type="SUPFAM" id="SSF51306">
    <property type="entry name" value="LexA/Signal peptidase"/>
    <property type="match status" value="1"/>
</dbReference>
<dbReference type="EMBL" id="CP012288">
    <property type="protein sequence ID" value="AMV67291.1"/>
    <property type="molecule type" value="Genomic_DNA"/>
</dbReference>
<dbReference type="EMBL" id="CP012275">
    <property type="protein sequence ID" value="AMV62824.1"/>
    <property type="molecule type" value="Genomic_DNA"/>
</dbReference>
<evidence type="ECO:0000313" key="8">
    <source>
        <dbReference type="EMBL" id="AMV62824.1"/>
    </source>
</evidence>
<dbReference type="Proteomes" id="UP000076244">
    <property type="component" value="Chromosome"/>
</dbReference>
<reference evidence="10 11" key="1">
    <citation type="journal article" date="2016" name="PLoS ONE">
        <title>The Identification of Novel Diagnostic Marker Genes for the Detection of Beer Spoiling Pediococcus damnosus Strains Using the BlAst Diagnostic Gene findEr.</title>
        <authorList>
            <person name="Behr J."/>
            <person name="Geissler A.J."/>
            <person name="Schmid J."/>
            <person name="Zehe A."/>
            <person name="Vogel R.F."/>
        </authorList>
    </citation>
    <scope>NUCLEOTIDE SEQUENCE [LARGE SCALE GENOMIC DNA]</scope>
    <source>
        <strain evidence="8 11">TMW 2.1533</strain>
        <strain evidence="9 10">TMW 2.1535</strain>
    </source>
</reference>
<dbReference type="KEGG" id="pdm:ADU72_1362"/>
<evidence type="ECO:0000256" key="5">
    <source>
        <dbReference type="ARBA" id="ARBA00022801"/>
    </source>
</evidence>
<organism evidence="8 11">
    <name type="scientific">Pediococcus damnosus</name>
    <dbReference type="NCBI Taxonomy" id="51663"/>
    <lineage>
        <taxon>Bacteria</taxon>
        <taxon>Bacillati</taxon>
        <taxon>Bacillota</taxon>
        <taxon>Bacilli</taxon>
        <taxon>Lactobacillales</taxon>
        <taxon>Lactobacillaceae</taxon>
        <taxon>Pediococcus</taxon>
    </lineage>
</organism>
<dbReference type="Gene3D" id="2.10.109.10">
    <property type="entry name" value="Umud Fragment, subunit A"/>
    <property type="match status" value="1"/>
</dbReference>
<dbReference type="GO" id="GO:0009003">
    <property type="term" value="F:signal peptidase activity"/>
    <property type="evidence" value="ECO:0007669"/>
    <property type="project" value="UniProtKB-EC"/>
</dbReference>
<dbReference type="InterPro" id="IPR036286">
    <property type="entry name" value="LexA/Signal_pep-like_sf"/>
</dbReference>
<dbReference type="NCBIfam" id="TIGR02227">
    <property type="entry name" value="sigpep_I_bact"/>
    <property type="match status" value="1"/>
</dbReference>
<dbReference type="InterPro" id="IPR019533">
    <property type="entry name" value="Peptidase_S26"/>
</dbReference>
<evidence type="ECO:0000256" key="3">
    <source>
        <dbReference type="ARBA" id="ARBA00009370"/>
    </source>
</evidence>
<dbReference type="PRINTS" id="PR00727">
    <property type="entry name" value="LEADERPTASE"/>
</dbReference>
<comment type="subcellular location">
    <subcellularLocation>
        <location evidence="2">Cell membrane</location>
        <topology evidence="2">Single-pass type II membrane protein</topology>
    </subcellularLocation>
    <subcellularLocation>
        <location evidence="6">Membrane</location>
        <topology evidence="6">Single-pass type II membrane protein</topology>
    </subcellularLocation>
</comment>
<name>A0AAC9B1S0_9LACO</name>
<evidence type="ECO:0000313" key="9">
    <source>
        <dbReference type="EMBL" id="AMV67291.1"/>
    </source>
</evidence>
<accession>A0AAC9B1S0</accession>
<dbReference type="PROSITE" id="PS00761">
    <property type="entry name" value="SPASE_I_3"/>
    <property type="match status" value="1"/>
</dbReference>
<evidence type="ECO:0000313" key="10">
    <source>
        <dbReference type="Proteomes" id="UP000076244"/>
    </source>
</evidence>
<keyword evidence="5 6" id="KW-0378">Hydrolase</keyword>
<comment type="similarity">
    <text evidence="3 6">Belongs to the peptidase S26 family.</text>
</comment>
<dbReference type="EC" id="3.4.21.89" evidence="4 6"/>
<evidence type="ECO:0000256" key="4">
    <source>
        <dbReference type="ARBA" id="ARBA00013208"/>
    </source>
</evidence>
<dbReference type="RefSeq" id="WP_371861581.1">
    <property type="nucleotide sequence ID" value="NZ_BAAAXI010000190.1"/>
</dbReference>
<evidence type="ECO:0000259" key="7">
    <source>
        <dbReference type="Pfam" id="PF10502"/>
    </source>
</evidence>
<dbReference type="GO" id="GO:0006465">
    <property type="term" value="P:signal peptide processing"/>
    <property type="evidence" value="ECO:0007669"/>
    <property type="project" value="InterPro"/>
</dbReference>
<evidence type="ECO:0000256" key="6">
    <source>
        <dbReference type="RuleBase" id="RU362042"/>
    </source>
</evidence>
<protein>
    <recommendedName>
        <fullName evidence="4 6">Signal peptidase I</fullName>
        <ecNumber evidence="4 6">3.4.21.89</ecNumber>
    </recommendedName>
</protein>
<dbReference type="Proteomes" id="UP000076405">
    <property type="component" value="Chromosome"/>
</dbReference>
<gene>
    <name evidence="8" type="ORF">ADU70_1336</name>
    <name evidence="9" type="ORF">ADU72_1362</name>
</gene>
<keyword evidence="10" id="KW-1185">Reference proteome</keyword>
<evidence type="ECO:0000313" key="11">
    <source>
        <dbReference type="Proteomes" id="UP000076405"/>
    </source>
</evidence>
<evidence type="ECO:0000256" key="2">
    <source>
        <dbReference type="ARBA" id="ARBA00004401"/>
    </source>
</evidence>
<dbReference type="GeneID" id="57276628"/>
<dbReference type="CDD" id="cd06530">
    <property type="entry name" value="S26_SPase_I"/>
    <property type="match status" value="1"/>
</dbReference>
<proteinExistence type="inferred from homology"/>
<dbReference type="InterPro" id="IPR000223">
    <property type="entry name" value="Pept_S26A_signal_pept_1"/>
</dbReference>
<dbReference type="InterPro" id="IPR019758">
    <property type="entry name" value="Pept_S26A_signal_pept_1_CS"/>
</dbReference>
<dbReference type="AlphaFoldDB" id="A0AAC9B1S0"/>
<dbReference type="PANTHER" id="PTHR43390:SF1">
    <property type="entry name" value="CHLOROPLAST PROCESSING PEPTIDASE"/>
    <property type="match status" value="1"/>
</dbReference>
<dbReference type="PANTHER" id="PTHR43390">
    <property type="entry name" value="SIGNAL PEPTIDASE I"/>
    <property type="match status" value="1"/>
</dbReference>
<dbReference type="Pfam" id="PF10502">
    <property type="entry name" value="Peptidase_S26"/>
    <property type="match status" value="1"/>
</dbReference>
<keyword evidence="6" id="KW-0645">Protease</keyword>
<evidence type="ECO:0000256" key="1">
    <source>
        <dbReference type="ARBA" id="ARBA00000677"/>
    </source>
</evidence>
<feature type="domain" description="Peptidase S26" evidence="7">
    <location>
        <begin position="4"/>
        <end position="138"/>
    </location>
</feature>
<comment type="catalytic activity">
    <reaction evidence="1 6">
        <text>Cleavage of hydrophobic, N-terminal signal or leader sequences from secreted and periplasmic proteins.</text>
        <dbReference type="EC" id="3.4.21.89"/>
    </reaction>
</comment>